<keyword evidence="1" id="KW-0175">Coiled coil</keyword>
<gene>
    <name evidence="4" type="ORF">PEVE_00001603</name>
</gene>
<evidence type="ECO:0000259" key="2">
    <source>
        <dbReference type="Pfam" id="PF18738"/>
    </source>
</evidence>
<sequence>MIISPSTLPTTLNNSSTKAQLKTAKLTKPQWDCLYPSPGLYGRSTDFDVTLLFRLLRTICNLAPPTTGWDAIPATTDHSLTADLVRIRHYRNSVYGHVNQGMSITDDEFLTLWKEISDALVRIAGQISPKTKTEWQVAIDKFLKDPLTIEHERHVVELEMWYQSDSEVKKSIEELKIAVAEDIKGIKDHLERDVTQEGIDRLERRVQDLQTQLEMKLAGPSSPSGVFQEGVIQGSTGITLVSDQPQTGFARGTQEEALNTQEPEGAVQGMAVARTPVSPNMPQGVVTRDVREGLPSVVRELPGAVQGVPLVAPVSSSQPQVVTTSESTQEVLNMIASKYFQILDPSTPEELNGFIEYMKKVREVIIVDVKTGSLIITVECSSLQILDELWIDYKTGHLNEMAQKYLVTEDVLKAFGLTELKLKTTIVEEEYRAYPHDLLCSTDGKENFIRLTRLLISGGTTLLRETFDMIISPSTLPTTLNNSSTKAQLKTAKLTKPQWDCLYPSPGLNGRSTDFDVTLLFRLLRTICNLAPPTTGWDAIPATTDLSLTADLVRIKHYRNSVYGHVNQGMSITGAEFLTLWKEISEALVRIAGKISPKKKTEWQVAIDKFLKDPLTVEHERHVVELETWYQSDTEVKKSIEELK</sequence>
<feature type="domain" description="TRADD-like N-terminal" evidence="3">
    <location>
        <begin position="362"/>
        <end position="409"/>
    </location>
</feature>
<feature type="coiled-coil region" evidence="1">
    <location>
        <begin position="192"/>
        <end position="219"/>
    </location>
</feature>
<evidence type="ECO:0000313" key="4">
    <source>
        <dbReference type="EMBL" id="CAH3019208.1"/>
    </source>
</evidence>
<dbReference type="InterPro" id="IPR049341">
    <property type="entry name" value="TRADD-like_N"/>
</dbReference>
<keyword evidence="5" id="KW-1185">Reference proteome</keyword>
<dbReference type="PANTHER" id="PTHR46844">
    <property type="entry name" value="SLR5058 PROTEIN"/>
    <property type="match status" value="1"/>
</dbReference>
<dbReference type="InterPro" id="IPR041249">
    <property type="entry name" value="HEPN_DZIP3"/>
</dbReference>
<name>A0ABN8LY21_9CNID</name>
<accession>A0ABN8LY21</accession>
<evidence type="ECO:0000256" key="1">
    <source>
        <dbReference type="SAM" id="Coils"/>
    </source>
</evidence>
<organism evidence="4 5">
    <name type="scientific">Porites evermanni</name>
    <dbReference type="NCBI Taxonomy" id="104178"/>
    <lineage>
        <taxon>Eukaryota</taxon>
        <taxon>Metazoa</taxon>
        <taxon>Cnidaria</taxon>
        <taxon>Anthozoa</taxon>
        <taxon>Hexacorallia</taxon>
        <taxon>Scleractinia</taxon>
        <taxon>Fungiina</taxon>
        <taxon>Poritidae</taxon>
        <taxon>Porites</taxon>
    </lineage>
</organism>
<dbReference type="EMBL" id="CALNXI010000109">
    <property type="protein sequence ID" value="CAH3019208.1"/>
    <property type="molecule type" value="Genomic_DNA"/>
</dbReference>
<feature type="non-terminal residue" evidence="4">
    <location>
        <position position="644"/>
    </location>
</feature>
<comment type="caution">
    <text evidence="4">The sequence shown here is derived from an EMBL/GenBank/DDBJ whole genome shotgun (WGS) entry which is preliminary data.</text>
</comment>
<evidence type="ECO:0008006" key="6">
    <source>
        <dbReference type="Google" id="ProtNLM"/>
    </source>
</evidence>
<feature type="domain" description="DZIP3-like HEPN" evidence="2">
    <location>
        <begin position="5"/>
        <end position="154"/>
    </location>
</feature>
<reference evidence="4 5" key="1">
    <citation type="submission" date="2022-05" db="EMBL/GenBank/DDBJ databases">
        <authorList>
            <consortium name="Genoscope - CEA"/>
            <person name="William W."/>
        </authorList>
    </citation>
    <scope>NUCLEOTIDE SEQUENCE [LARGE SCALE GENOMIC DNA]</scope>
</reference>
<evidence type="ECO:0000259" key="3">
    <source>
        <dbReference type="Pfam" id="PF20694"/>
    </source>
</evidence>
<protein>
    <recommendedName>
        <fullName evidence="6">DZIP3-like HEPN domain-containing protein</fullName>
    </recommendedName>
</protein>
<proteinExistence type="predicted"/>
<dbReference type="Pfam" id="PF18738">
    <property type="entry name" value="HEPN_DZIP3"/>
    <property type="match status" value="2"/>
</dbReference>
<evidence type="ECO:0000313" key="5">
    <source>
        <dbReference type="Proteomes" id="UP001159427"/>
    </source>
</evidence>
<dbReference type="Pfam" id="PF20694">
    <property type="entry name" value="TRADD-like_N"/>
    <property type="match status" value="1"/>
</dbReference>
<feature type="domain" description="DZIP3-like HEPN" evidence="2">
    <location>
        <begin position="473"/>
        <end position="622"/>
    </location>
</feature>
<dbReference type="Proteomes" id="UP001159427">
    <property type="component" value="Unassembled WGS sequence"/>
</dbReference>
<dbReference type="PANTHER" id="PTHR46844:SF1">
    <property type="entry name" value="SLR5058 PROTEIN"/>
    <property type="match status" value="1"/>
</dbReference>